<dbReference type="CDD" id="cd04186">
    <property type="entry name" value="GT_2_like_c"/>
    <property type="match status" value="1"/>
</dbReference>
<proteinExistence type="predicted"/>
<dbReference type="InterPro" id="IPR001173">
    <property type="entry name" value="Glyco_trans_2-like"/>
</dbReference>
<keyword evidence="3" id="KW-1185">Reference proteome</keyword>
<accession>A0ABV2QR14</accession>
<dbReference type="RefSeq" id="WP_354025691.1">
    <property type="nucleotide sequence ID" value="NZ_JBEPSJ010000004.1"/>
</dbReference>
<organism evidence="2 3">
    <name type="scientific">Conyzicola nivalis</name>
    <dbReference type="NCBI Taxonomy" id="1477021"/>
    <lineage>
        <taxon>Bacteria</taxon>
        <taxon>Bacillati</taxon>
        <taxon>Actinomycetota</taxon>
        <taxon>Actinomycetes</taxon>
        <taxon>Micrococcales</taxon>
        <taxon>Microbacteriaceae</taxon>
        <taxon>Conyzicola</taxon>
    </lineage>
</organism>
<dbReference type="PANTHER" id="PTHR43179">
    <property type="entry name" value="RHAMNOSYLTRANSFERASE WBBL"/>
    <property type="match status" value="1"/>
</dbReference>
<evidence type="ECO:0000313" key="3">
    <source>
        <dbReference type="Proteomes" id="UP001549257"/>
    </source>
</evidence>
<reference evidence="2 3" key="1">
    <citation type="submission" date="2024-06" db="EMBL/GenBank/DDBJ databases">
        <title>Sorghum-associated microbial communities from plants grown in Nebraska, USA.</title>
        <authorList>
            <person name="Schachtman D."/>
        </authorList>
    </citation>
    <scope>NUCLEOTIDE SEQUENCE [LARGE SCALE GENOMIC DNA]</scope>
    <source>
        <strain evidence="2 3">2857</strain>
    </source>
</reference>
<protein>
    <submittedName>
        <fullName evidence="2">GT2 family glycosyltransferase</fullName>
    </submittedName>
</protein>
<dbReference type="EMBL" id="JBEPSJ010000004">
    <property type="protein sequence ID" value="MET4583521.1"/>
    <property type="molecule type" value="Genomic_DNA"/>
</dbReference>
<evidence type="ECO:0000259" key="1">
    <source>
        <dbReference type="Pfam" id="PF00535"/>
    </source>
</evidence>
<dbReference type="SUPFAM" id="SSF53448">
    <property type="entry name" value="Nucleotide-diphospho-sugar transferases"/>
    <property type="match status" value="1"/>
</dbReference>
<sequence>MPALKNRLRSALVRAAKKLPKGATDALRRAEGPRAYERNTAGLTANIPMREWATRERRPVSIVIPSYNDIPLLRAAVDSIEATCAGFDYEVIIVDDYCQPANSELLRAFQSPTVRVIFKEERVGFAGTVNMGMALARHDIVLLNSDIVAKDGWLEALQYSAYAIDPRIGLVSPKLVYPNGTVQYGGTYYARLLAPQWFGHLFVGSAATRPVANVATYNRSISGACVYIRRDAYATLGPLDEQFWLGFEDVDYGLRAWDAGIRCYYQPASMLVHHESASRGYSQGQRELGSMRYFWRRWSAQFLTRTLSATPTVDYVLSPAATPAWRDYVTQQAAQLRALGHTTEVHEIAGDGVDEQLVERLRSRESVKVSCDWGTSETVWLSALQHGKPAYLLPGVESGRYPADRARQDSIIANYKPEFDYIAPNRWTADQLRAEAAWETRGRVVPVTTPVAMAGDGDRTAVVTVGLDASSRATVDAAAAQLSVTVRHVEEAEPTAAVLAEINAMAPRVVVALAEYDTSLTPLALMGVGGAFVGRLNDKTRYEVLDGYNSLLIDPASAAALRTALDDLFGDDRVWRELGGNGRGTAERLHDLNAREMSRILATIADNAV</sequence>
<dbReference type="Pfam" id="PF00535">
    <property type="entry name" value="Glycos_transf_2"/>
    <property type="match status" value="1"/>
</dbReference>
<feature type="domain" description="Glycosyltransferase 2-like" evidence="1">
    <location>
        <begin position="61"/>
        <end position="162"/>
    </location>
</feature>
<evidence type="ECO:0000313" key="2">
    <source>
        <dbReference type="EMBL" id="MET4583521.1"/>
    </source>
</evidence>
<gene>
    <name evidence="2" type="ORF">ABIE21_003047</name>
</gene>
<dbReference type="Gene3D" id="3.90.550.10">
    <property type="entry name" value="Spore Coat Polysaccharide Biosynthesis Protein SpsA, Chain A"/>
    <property type="match status" value="1"/>
</dbReference>
<name>A0ABV2QR14_9MICO</name>
<comment type="caution">
    <text evidence="2">The sequence shown here is derived from an EMBL/GenBank/DDBJ whole genome shotgun (WGS) entry which is preliminary data.</text>
</comment>
<dbReference type="PANTHER" id="PTHR43179:SF7">
    <property type="entry name" value="RHAMNOSYLTRANSFERASE WBBL"/>
    <property type="match status" value="1"/>
</dbReference>
<dbReference type="Proteomes" id="UP001549257">
    <property type="component" value="Unassembled WGS sequence"/>
</dbReference>
<dbReference type="InterPro" id="IPR029044">
    <property type="entry name" value="Nucleotide-diphossugar_trans"/>
</dbReference>